<dbReference type="Pfam" id="PF13585">
    <property type="entry name" value="CHU_C"/>
    <property type="match status" value="1"/>
</dbReference>
<dbReference type="Proteomes" id="UP000240572">
    <property type="component" value="Unassembled WGS sequence"/>
</dbReference>
<keyword evidence="2" id="KW-1185">Reference proteome</keyword>
<dbReference type="InterPro" id="IPR026341">
    <property type="entry name" value="T9SS_type_B"/>
</dbReference>
<name>A0A2P8CZK9_9BACT</name>
<dbReference type="AlphaFoldDB" id="A0A2P8CZK9"/>
<evidence type="ECO:0000313" key="2">
    <source>
        <dbReference type="Proteomes" id="UP000240572"/>
    </source>
</evidence>
<dbReference type="SUPFAM" id="SSF69322">
    <property type="entry name" value="Tricorn protease domain 2"/>
    <property type="match status" value="1"/>
</dbReference>
<gene>
    <name evidence="1" type="ORF">B0I18_108131</name>
</gene>
<dbReference type="Gene3D" id="2.130.10.10">
    <property type="entry name" value="YVTN repeat-like/Quinoprotein amine dehydrogenase"/>
    <property type="match status" value="1"/>
</dbReference>
<comment type="caution">
    <text evidence="1">The sequence shown here is derived from an EMBL/GenBank/DDBJ whole genome shotgun (WGS) entry which is preliminary data.</text>
</comment>
<dbReference type="NCBIfam" id="TIGR04131">
    <property type="entry name" value="Bac_Flav_CTERM"/>
    <property type="match status" value="1"/>
</dbReference>
<proteinExistence type="predicted"/>
<organism evidence="1 2">
    <name type="scientific">Taibaiella chishuiensis</name>
    <dbReference type="NCBI Taxonomy" id="1434707"/>
    <lineage>
        <taxon>Bacteria</taxon>
        <taxon>Pseudomonadati</taxon>
        <taxon>Bacteroidota</taxon>
        <taxon>Chitinophagia</taxon>
        <taxon>Chitinophagales</taxon>
        <taxon>Chitinophagaceae</taxon>
        <taxon>Taibaiella</taxon>
    </lineage>
</organism>
<dbReference type="OrthoDB" id="1652165at2"/>
<reference evidence="1 2" key="1">
    <citation type="submission" date="2018-03" db="EMBL/GenBank/DDBJ databases">
        <title>Genomic Encyclopedia of Type Strains, Phase III (KMG-III): the genomes of soil and plant-associated and newly described type strains.</title>
        <authorList>
            <person name="Whitman W."/>
        </authorList>
    </citation>
    <scope>NUCLEOTIDE SEQUENCE [LARGE SCALE GENOMIC DNA]</scope>
    <source>
        <strain evidence="1 2">CGMCC 1.12700</strain>
    </source>
</reference>
<protein>
    <submittedName>
        <fullName evidence="1">Gliding motility-associated-like protein</fullName>
    </submittedName>
</protein>
<accession>A0A2P8CZK9</accession>
<dbReference type="EMBL" id="PYGD01000008">
    <property type="protein sequence ID" value="PSK90401.1"/>
    <property type="molecule type" value="Genomic_DNA"/>
</dbReference>
<dbReference type="RefSeq" id="WP_106524277.1">
    <property type="nucleotide sequence ID" value="NZ_PYGD01000008.1"/>
</dbReference>
<sequence>MRSTFYISITKGILLLLGLLCFVHVSYGQYENVWVFGSKNAAVDFNSGTPQPFASQLGFGVNTFGEASASVCNPNGNLLFYTDGTRVLDRQHNLMPNGNNLVPNPNSALTGFTPTSSTAQGAVIVPMPGSNSRYYIFSLTSFEHDTVNHFGKLYYSIVDMNLNSGFGDVVTGQKAIPFDSVLTERMTAVPGSCKNVWLLTVAQNMTVKAYEITAAGLSTTPVISPVTTLANLSSFNTPAIAGAIVGSPDHNKIAITREEETVFSLTYAGLALFDFNRATGVLSNERQLNPAGAGYGVCFSPDNTKLYFAQYGAGIQQFDLSAGTLTGIINSKTYVMPGSGHLKLAPDGKIYCGGSVFSTSLFATTALSAIQQPNQAGLACMPAANTLALLAGTGMRIGLPNAIAVAGIDTFFDSRKLRECGTAFRLAATDTTGTGYTWNDGFTTPARNVASSGRYWVRYQTPCNARVDTIEIQLLPPAQSGFTKVICRNDYVEFKGKRISDPGLYRDTFIAANGCDSIVTLDLVTLPAQDLEQDLQPDAPLCIGDTLRVEGRGARRYQWYTNGLYGGAEALQKLYLPRLSNEIMLVGTSENDCRDTVKTIVAASACCEIFVPNAFSPNGDGLNDGFGPESTGNFYNYHLFIYNRWGEKVFQCFKATDKWDGTQNGNPMETGTYFYQIKASCLEGSAISRKGDITLIR</sequence>
<evidence type="ECO:0000313" key="1">
    <source>
        <dbReference type="EMBL" id="PSK90401.1"/>
    </source>
</evidence>
<dbReference type="InterPro" id="IPR015943">
    <property type="entry name" value="WD40/YVTN_repeat-like_dom_sf"/>
</dbReference>